<keyword evidence="2" id="KW-0813">Transport</keyword>
<protein>
    <submittedName>
        <fullName evidence="5">Extracellular solute-binding protein family 3</fullName>
    </submittedName>
</protein>
<dbReference type="GO" id="GO:0005576">
    <property type="term" value="C:extracellular region"/>
    <property type="evidence" value="ECO:0007669"/>
    <property type="project" value="TreeGrafter"/>
</dbReference>
<accession>B7K516</accession>
<reference evidence="6" key="1">
    <citation type="journal article" date="2011" name="MBio">
        <title>Novel metabolic attributes of the genus Cyanothece, comprising a group of unicellular nitrogen-fixing Cyanobacteria.</title>
        <authorList>
            <person name="Bandyopadhyay A."/>
            <person name="Elvitigala T."/>
            <person name="Welsh E."/>
            <person name="Stockel J."/>
            <person name="Liberton M."/>
            <person name="Min H."/>
            <person name="Sherman L.A."/>
            <person name="Pakrasi H.B."/>
        </authorList>
    </citation>
    <scope>NUCLEOTIDE SEQUENCE [LARGE SCALE GENOMIC DNA]</scope>
    <source>
        <strain evidence="6">PCC 8801</strain>
    </source>
</reference>
<dbReference type="STRING" id="41431.PCC8801_2671"/>
<dbReference type="InterPro" id="IPR051455">
    <property type="entry name" value="Bact_solute-bind_prot3"/>
</dbReference>
<dbReference type="Gene3D" id="3.40.190.10">
    <property type="entry name" value="Periplasmic binding protein-like II"/>
    <property type="match status" value="2"/>
</dbReference>
<keyword evidence="3" id="KW-0732">Signal</keyword>
<dbReference type="EMBL" id="CP001287">
    <property type="protein sequence ID" value="ACK66672.1"/>
    <property type="molecule type" value="Genomic_DNA"/>
</dbReference>
<feature type="domain" description="Solute-binding protein family 3/N-terminal" evidence="4">
    <location>
        <begin position="38"/>
        <end position="270"/>
    </location>
</feature>
<dbReference type="SUPFAM" id="SSF53850">
    <property type="entry name" value="Periplasmic binding protein-like II"/>
    <property type="match status" value="1"/>
</dbReference>
<dbReference type="RefSeq" id="WP_012595939.1">
    <property type="nucleotide sequence ID" value="NC_011726.1"/>
</dbReference>
<dbReference type="HOGENOM" id="CLU_019602_0_1_3"/>
<dbReference type="CDD" id="cd13688">
    <property type="entry name" value="PBP2_GltI_DEBP"/>
    <property type="match status" value="1"/>
</dbReference>
<dbReference type="GO" id="GO:0006865">
    <property type="term" value="P:amino acid transport"/>
    <property type="evidence" value="ECO:0007669"/>
    <property type="project" value="TreeGrafter"/>
</dbReference>
<gene>
    <name evidence="5" type="ordered locus">PCC8801_2671</name>
</gene>
<keyword evidence="6" id="KW-1185">Reference proteome</keyword>
<dbReference type="GO" id="GO:0030288">
    <property type="term" value="C:outer membrane-bounded periplasmic space"/>
    <property type="evidence" value="ECO:0007669"/>
    <property type="project" value="TreeGrafter"/>
</dbReference>
<dbReference type="InterPro" id="IPR001638">
    <property type="entry name" value="Solute-binding_3/MltF_N"/>
</dbReference>
<dbReference type="PANTHER" id="PTHR30085:SF6">
    <property type="entry name" value="ABC TRANSPORTER GLUTAMINE-BINDING PROTEIN GLNH"/>
    <property type="match status" value="1"/>
</dbReference>
<dbReference type="SMART" id="SM00062">
    <property type="entry name" value="PBPb"/>
    <property type="match status" value="1"/>
</dbReference>
<dbReference type="eggNOG" id="COG0834">
    <property type="taxonomic scope" value="Bacteria"/>
</dbReference>
<evidence type="ECO:0000259" key="4">
    <source>
        <dbReference type="SMART" id="SM00062"/>
    </source>
</evidence>
<organism evidence="5 6">
    <name type="scientific">Rippkaea orientalis (strain PCC 8801 / RF-1)</name>
    <name type="common">Cyanothece sp. (strain PCC 8801)</name>
    <dbReference type="NCBI Taxonomy" id="41431"/>
    <lineage>
        <taxon>Bacteria</taxon>
        <taxon>Bacillati</taxon>
        <taxon>Cyanobacteriota</taxon>
        <taxon>Cyanophyceae</taxon>
        <taxon>Oscillatoriophycideae</taxon>
        <taxon>Chroococcales</taxon>
        <taxon>Aphanothecaceae</taxon>
        <taxon>Rippkaea</taxon>
        <taxon>Rippkaea orientalis</taxon>
    </lineage>
</organism>
<dbReference type="Proteomes" id="UP000008204">
    <property type="component" value="Chromosome"/>
</dbReference>
<dbReference type="Pfam" id="PF00497">
    <property type="entry name" value="SBP_bac_3"/>
    <property type="match status" value="1"/>
</dbReference>
<evidence type="ECO:0000313" key="5">
    <source>
        <dbReference type="EMBL" id="ACK66672.1"/>
    </source>
</evidence>
<name>B7K516_RIPO1</name>
<comment type="similarity">
    <text evidence="1">Belongs to the bacterial solute-binding protein 3 family.</text>
</comment>
<dbReference type="KEGG" id="cyp:PCC8801_2671"/>
<dbReference type="AlphaFoldDB" id="B7K516"/>
<sequence>MKSKVFFLFISLLFILLFPLQSKVKSETILEEINRTGLLKVGIREDAVPFGYRDLNNNLTGLCLDFINVFHQQLKKQLNKEIILIKIYKSTLFNRFDLVSDRIIYLECGPNTIRDIPDYNVQFSNPFFITGTQLLIKANNEEKVDLESNLQDIKIGILVNTSNQQLLSTRYPLANFVEFQGVTGRYRGVQALQGDKIDGFASDGILLIGEATLQGLNLGKDYIVVPQFPLDCAKYGLIIPKNDPEWLNFVNSVIQIPQTKTTFGKWFDVILPEIESITEFCQKTG</sequence>
<proteinExistence type="inferred from homology"/>
<dbReference type="PANTHER" id="PTHR30085">
    <property type="entry name" value="AMINO ACID ABC TRANSPORTER PERMEASE"/>
    <property type="match status" value="1"/>
</dbReference>
<evidence type="ECO:0000256" key="2">
    <source>
        <dbReference type="ARBA" id="ARBA00022448"/>
    </source>
</evidence>
<evidence type="ECO:0000313" key="6">
    <source>
        <dbReference type="Proteomes" id="UP000008204"/>
    </source>
</evidence>
<evidence type="ECO:0000256" key="3">
    <source>
        <dbReference type="ARBA" id="ARBA00022729"/>
    </source>
</evidence>
<dbReference type="OrthoDB" id="422423at2"/>
<evidence type="ECO:0000256" key="1">
    <source>
        <dbReference type="ARBA" id="ARBA00010333"/>
    </source>
</evidence>